<comment type="subcellular location">
    <subcellularLocation>
        <location evidence="1">Nucleus</location>
    </subcellularLocation>
</comment>
<protein>
    <submittedName>
        <fullName evidence="5">Tigger transposable element-derived protein 4</fullName>
    </submittedName>
</protein>
<evidence type="ECO:0000259" key="4">
    <source>
        <dbReference type="PROSITE" id="PS51253"/>
    </source>
</evidence>
<dbReference type="PROSITE" id="PS51253">
    <property type="entry name" value="HTH_CENPB"/>
    <property type="match status" value="1"/>
</dbReference>
<evidence type="ECO:0000256" key="2">
    <source>
        <dbReference type="ARBA" id="ARBA00023125"/>
    </source>
</evidence>
<dbReference type="InterPro" id="IPR050863">
    <property type="entry name" value="CenT-Element_Derived"/>
</dbReference>
<dbReference type="EMBL" id="BMAW01017822">
    <property type="protein sequence ID" value="GFT55754.1"/>
    <property type="molecule type" value="Genomic_DNA"/>
</dbReference>
<sequence>MRQALGNSAVNEHTARHLLNKFRPRDLSFCDESLRGRQQALDDEALPAATEKDSSLTCGGLAKQFNEVNKGVMKKDIALKFDISPNSLSAIIKNLDKLQNYDSSNSCSKRLRTCVYEDVDEAVLKWMHTMRDQNDPISGPFVTEKALHFAKALGCDQFLGSNIWLEKFKISHGIVAKLKEKQDITDSAQLDDFLFLDFEAETSGSQTKSDILNIVTNKNSTAMDCNEDEDENENDDNAEINKPSYDEMINSFETIRLRLQSEENTPEVIFGAL</sequence>
<evidence type="ECO:0000313" key="5">
    <source>
        <dbReference type="EMBL" id="GFT55754.1"/>
    </source>
</evidence>
<dbReference type="PANTHER" id="PTHR19303">
    <property type="entry name" value="TRANSPOSON"/>
    <property type="match status" value="1"/>
</dbReference>
<keyword evidence="2" id="KW-0238">DNA-binding</keyword>
<dbReference type="SUPFAM" id="SSF46689">
    <property type="entry name" value="Homeodomain-like"/>
    <property type="match status" value="1"/>
</dbReference>
<evidence type="ECO:0000313" key="6">
    <source>
        <dbReference type="Proteomes" id="UP000887013"/>
    </source>
</evidence>
<evidence type="ECO:0000256" key="3">
    <source>
        <dbReference type="SAM" id="MobiDB-lite"/>
    </source>
</evidence>
<dbReference type="InterPro" id="IPR006600">
    <property type="entry name" value="HTH_CenpB_DNA-bd_dom"/>
</dbReference>
<feature type="domain" description="HTH CENPB-type" evidence="4">
    <location>
        <begin position="107"/>
        <end position="178"/>
    </location>
</feature>
<feature type="region of interest" description="Disordered" evidence="3">
    <location>
        <begin position="222"/>
        <end position="242"/>
    </location>
</feature>
<dbReference type="GO" id="GO:0005634">
    <property type="term" value="C:nucleus"/>
    <property type="evidence" value="ECO:0007669"/>
    <property type="project" value="UniProtKB-SubCell"/>
</dbReference>
<dbReference type="AlphaFoldDB" id="A0A8X6PB58"/>
<feature type="compositionally biased region" description="Acidic residues" evidence="3">
    <location>
        <begin position="225"/>
        <end position="238"/>
    </location>
</feature>
<dbReference type="SMART" id="SM00674">
    <property type="entry name" value="CENPB"/>
    <property type="match status" value="1"/>
</dbReference>
<keyword evidence="6" id="KW-1185">Reference proteome</keyword>
<reference evidence="5" key="1">
    <citation type="submission" date="2020-08" db="EMBL/GenBank/DDBJ databases">
        <title>Multicomponent nature underlies the extraordinary mechanical properties of spider dragline silk.</title>
        <authorList>
            <person name="Kono N."/>
            <person name="Nakamura H."/>
            <person name="Mori M."/>
            <person name="Yoshida Y."/>
            <person name="Ohtoshi R."/>
            <person name="Malay A.D."/>
            <person name="Moran D.A.P."/>
            <person name="Tomita M."/>
            <person name="Numata K."/>
            <person name="Arakawa K."/>
        </authorList>
    </citation>
    <scope>NUCLEOTIDE SEQUENCE</scope>
</reference>
<dbReference type="InterPro" id="IPR009057">
    <property type="entry name" value="Homeodomain-like_sf"/>
</dbReference>
<comment type="caution">
    <text evidence="5">The sequence shown here is derived from an EMBL/GenBank/DDBJ whole genome shotgun (WGS) entry which is preliminary data.</text>
</comment>
<accession>A0A8X6PB58</accession>
<proteinExistence type="predicted"/>
<dbReference type="GO" id="GO:0003677">
    <property type="term" value="F:DNA binding"/>
    <property type="evidence" value="ECO:0007669"/>
    <property type="project" value="UniProtKB-KW"/>
</dbReference>
<organism evidence="5 6">
    <name type="scientific">Nephila pilipes</name>
    <name type="common">Giant wood spider</name>
    <name type="synonym">Nephila maculata</name>
    <dbReference type="NCBI Taxonomy" id="299642"/>
    <lineage>
        <taxon>Eukaryota</taxon>
        <taxon>Metazoa</taxon>
        <taxon>Ecdysozoa</taxon>
        <taxon>Arthropoda</taxon>
        <taxon>Chelicerata</taxon>
        <taxon>Arachnida</taxon>
        <taxon>Araneae</taxon>
        <taxon>Araneomorphae</taxon>
        <taxon>Entelegynae</taxon>
        <taxon>Araneoidea</taxon>
        <taxon>Nephilidae</taxon>
        <taxon>Nephila</taxon>
    </lineage>
</organism>
<gene>
    <name evidence="5" type="primary">Tigd4_173</name>
    <name evidence="5" type="ORF">NPIL_277551</name>
</gene>
<evidence type="ECO:0000256" key="1">
    <source>
        <dbReference type="ARBA" id="ARBA00004123"/>
    </source>
</evidence>
<dbReference type="PANTHER" id="PTHR19303:SF73">
    <property type="entry name" value="PROTEIN PDC2"/>
    <property type="match status" value="1"/>
</dbReference>
<dbReference type="OrthoDB" id="6430249at2759"/>
<dbReference type="Gene3D" id="1.10.10.60">
    <property type="entry name" value="Homeodomain-like"/>
    <property type="match status" value="2"/>
</dbReference>
<dbReference type="Pfam" id="PF03221">
    <property type="entry name" value="HTH_Tnp_Tc5"/>
    <property type="match status" value="1"/>
</dbReference>
<dbReference type="Proteomes" id="UP000887013">
    <property type="component" value="Unassembled WGS sequence"/>
</dbReference>
<name>A0A8X6PB58_NEPPI</name>